<keyword evidence="2" id="KW-0012">Acyltransferase</keyword>
<reference evidence="4 5" key="1">
    <citation type="submission" date="2019-09" db="EMBL/GenBank/DDBJ databases">
        <title>FDA dAtabase for Regulatory Grade micrObial Sequences (FDA-ARGOS): Supporting development and validation of Infectious Disease Dx tests.</title>
        <authorList>
            <person name="Sciortino C."/>
            <person name="Tallon L."/>
            <person name="Sadzewicz L."/>
            <person name="Vavikolanu K."/>
            <person name="Mehta A."/>
            <person name="Aluvathingal J."/>
            <person name="Nadendla S."/>
            <person name="Nandy P."/>
            <person name="Geyer C."/>
            <person name="Yan Y."/>
            <person name="Sichtig H."/>
        </authorList>
    </citation>
    <scope>NUCLEOTIDE SEQUENCE [LARGE SCALE GENOMIC DNA]</scope>
    <source>
        <strain evidence="4 5">FDAARGOS_640</strain>
    </source>
</reference>
<evidence type="ECO:0000256" key="2">
    <source>
        <dbReference type="ARBA" id="ARBA00023315"/>
    </source>
</evidence>
<dbReference type="PANTHER" id="PTHR43877">
    <property type="entry name" value="AMINOALKYLPHOSPHONATE N-ACETYLTRANSFERASE-RELATED-RELATED"/>
    <property type="match status" value="1"/>
</dbReference>
<dbReference type="InterPro" id="IPR016181">
    <property type="entry name" value="Acyl_CoA_acyltransferase"/>
</dbReference>
<dbReference type="EMBL" id="CP044108">
    <property type="protein sequence ID" value="QEU12297.1"/>
    <property type="molecule type" value="Genomic_DNA"/>
</dbReference>
<dbReference type="InterPro" id="IPR050832">
    <property type="entry name" value="Bact_Acetyltransf"/>
</dbReference>
<dbReference type="PROSITE" id="PS51186">
    <property type="entry name" value="GNAT"/>
    <property type="match status" value="1"/>
</dbReference>
<dbReference type="InterPro" id="IPR000182">
    <property type="entry name" value="GNAT_dom"/>
</dbReference>
<evidence type="ECO:0000313" key="5">
    <source>
        <dbReference type="Proteomes" id="UP000323865"/>
    </source>
</evidence>
<gene>
    <name evidence="4" type="ORF">FOB48_08255</name>
</gene>
<dbReference type="SUPFAM" id="SSF55729">
    <property type="entry name" value="Acyl-CoA N-acyltransferases (Nat)"/>
    <property type="match status" value="1"/>
</dbReference>
<evidence type="ECO:0000313" key="4">
    <source>
        <dbReference type="EMBL" id="QEU12297.1"/>
    </source>
</evidence>
<evidence type="ECO:0000256" key="1">
    <source>
        <dbReference type="ARBA" id="ARBA00022679"/>
    </source>
</evidence>
<organism evidence="4 5">
    <name type="scientific">Dermabacter vaginalis</name>
    <dbReference type="NCBI Taxonomy" id="1630135"/>
    <lineage>
        <taxon>Bacteria</taxon>
        <taxon>Bacillati</taxon>
        <taxon>Actinomycetota</taxon>
        <taxon>Actinomycetes</taxon>
        <taxon>Micrococcales</taxon>
        <taxon>Dermabacteraceae</taxon>
        <taxon>Dermabacter</taxon>
    </lineage>
</organism>
<keyword evidence="1" id="KW-0808">Transferase</keyword>
<dbReference type="Pfam" id="PF00583">
    <property type="entry name" value="Acetyltransf_1"/>
    <property type="match status" value="1"/>
</dbReference>
<dbReference type="CDD" id="cd04301">
    <property type="entry name" value="NAT_SF"/>
    <property type="match status" value="1"/>
</dbReference>
<evidence type="ECO:0000259" key="3">
    <source>
        <dbReference type="PROSITE" id="PS51186"/>
    </source>
</evidence>
<sequence>MERPELLCAPSEIQPSMPTLRFLPRNLTDMWMHACCALNMVCEPWECHTRGSQFRVRNNGEMLFTVRQVRPSETFAVSELAARTFPLACPPTLERAHIDAYIRENLSPPHFDAHIDHPEHDVLVATVGPEILGYALVLFGADGSPSPGLGVTLNPAGLLSKCYTDPKVHGTKAGASLLFAAEERARERLAEGLWLNTNAHNIRAQRFYRKHGFSRVGDIDFVVGGIVHHDPVFEKRV</sequence>
<feature type="domain" description="N-acetyltransferase" evidence="3">
    <location>
        <begin position="64"/>
        <end position="237"/>
    </location>
</feature>
<name>A0ABX6A6A3_9MICO</name>
<dbReference type="Gene3D" id="3.40.630.30">
    <property type="match status" value="1"/>
</dbReference>
<dbReference type="Proteomes" id="UP000323865">
    <property type="component" value="Chromosome"/>
</dbReference>
<dbReference type="PANTHER" id="PTHR43877:SF2">
    <property type="entry name" value="AMINOALKYLPHOSPHONATE N-ACETYLTRANSFERASE-RELATED"/>
    <property type="match status" value="1"/>
</dbReference>
<protein>
    <submittedName>
        <fullName evidence="4">GNAT family N-acetyltransferase</fullName>
    </submittedName>
</protein>
<accession>A0ABX6A6A3</accession>
<proteinExistence type="predicted"/>
<keyword evidence="5" id="KW-1185">Reference proteome</keyword>